<dbReference type="KEGG" id="asun:KG104_11055"/>
<reference evidence="2" key="1">
    <citation type="submission" date="2021-06" db="EMBL/GenBank/DDBJ databases">
        <title>Novel species in genus Arthrobacter.</title>
        <authorList>
            <person name="Zhang G."/>
        </authorList>
    </citation>
    <scope>NUCLEOTIDE SEQUENCE</scope>
    <source>
        <strain evidence="2">Zg-ZUI122</strain>
    </source>
</reference>
<name>A0A975PCU2_9MICC</name>
<organism evidence="2 3">
    <name type="scientific">Arthrobacter sunyaminii</name>
    <dbReference type="NCBI Taxonomy" id="2816859"/>
    <lineage>
        <taxon>Bacteria</taxon>
        <taxon>Bacillati</taxon>
        <taxon>Actinomycetota</taxon>
        <taxon>Actinomycetes</taxon>
        <taxon>Micrococcales</taxon>
        <taxon>Micrococcaceae</taxon>
        <taxon>Arthrobacter</taxon>
    </lineage>
</organism>
<dbReference type="Proteomes" id="UP000680588">
    <property type="component" value="Chromosome"/>
</dbReference>
<sequence>MATVPGAGNRRHRGLYAAALFTAAAALGGCAAETAVGPAEAGADAYDIYLAEEVDTIEFGQDVLRFHCLVDNGYREFEAFVPKSPTERARQDADQITTDNAFFASEQDAMTRGLREESAGPAPAKVIGHDSSLGAISEACDATAWDALGPDAHQIHLEYRQLGNAFGALGTALSEDLVRLQNTVAQCLVDAGEPVTVAQDQLFGIRPDIELGQPVVSPERSGPKQTRGVEIIPGDVEVAYVPTPAESDLAVKYYECSRQTGAREEFETLLSEAKTEIVAEHEAELGELNPKIQELARKAADLSGR</sequence>
<protein>
    <recommendedName>
        <fullName evidence="4">Peptidylprolyl isomerase</fullName>
    </recommendedName>
</protein>
<dbReference type="RefSeq" id="WP_146067232.1">
    <property type="nucleotide sequence ID" value="NZ_CP076456.1"/>
</dbReference>
<dbReference type="AlphaFoldDB" id="A0A975PCU2"/>
<gene>
    <name evidence="2" type="ORF">KG104_11055</name>
</gene>
<feature type="chain" id="PRO_5039433823" description="Peptidylprolyl isomerase" evidence="1">
    <location>
        <begin position="32"/>
        <end position="305"/>
    </location>
</feature>
<keyword evidence="3" id="KW-1185">Reference proteome</keyword>
<evidence type="ECO:0000256" key="1">
    <source>
        <dbReference type="SAM" id="SignalP"/>
    </source>
</evidence>
<dbReference type="EMBL" id="CP076456">
    <property type="protein sequence ID" value="QWQ35061.1"/>
    <property type="molecule type" value="Genomic_DNA"/>
</dbReference>
<proteinExistence type="predicted"/>
<evidence type="ECO:0008006" key="4">
    <source>
        <dbReference type="Google" id="ProtNLM"/>
    </source>
</evidence>
<evidence type="ECO:0000313" key="2">
    <source>
        <dbReference type="EMBL" id="QWQ35061.1"/>
    </source>
</evidence>
<keyword evidence="1" id="KW-0732">Signal</keyword>
<accession>A0A975PCU2</accession>
<evidence type="ECO:0000313" key="3">
    <source>
        <dbReference type="Proteomes" id="UP000680588"/>
    </source>
</evidence>
<feature type="signal peptide" evidence="1">
    <location>
        <begin position="1"/>
        <end position="31"/>
    </location>
</feature>